<name>A0AAV5MSN1_9ROSI</name>
<evidence type="ECO:0000256" key="1">
    <source>
        <dbReference type="SAM" id="MobiDB-lite"/>
    </source>
</evidence>
<sequence length="180" mass="19746">MRTIFSKSPLRARSTPPPLPDRQTFSESIMAEDIEVAQSIITKWDSSDSSSYCNIAYLFSLENRHEVKQYLNSIKHLQRYGVLRLRESSGRETSPGSEPDANHHKTVQREFYQVGGGGGGTGEQFFEGFTNIGGKVDMPANGSQDRGRMDSGGIVGNKLIFASLGTSPPLKFLPSTSSLI</sequence>
<dbReference type="Proteomes" id="UP001054252">
    <property type="component" value="Unassembled WGS sequence"/>
</dbReference>
<accession>A0AAV5MSN1</accession>
<proteinExistence type="predicted"/>
<dbReference type="EMBL" id="BPVZ01000773">
    <property type="protein sequence ID" value="GKV52594.1"/>
    <property type="molecule type" value="Genomic_DNA"/>
</dbReference>
<feature type="region of interest" description="Disordered" evidence="1">
    <location>
        <begin position="1"/>
        <end position="22"/>
    </location>
</feature>
<gene>
    <name evidence="2" type="ORF">SLEP1_g59170</name>
</gene>
<dbReference type="AlphaFoldDB" id="A0AAV5MSN1"/>
<organism evidence="2 3">
    <name type="scientific">Rubroshorea leprosula</name>
    <dbReference type="NCBI Taxonomy" id="152421"/>
    <lineage>
        <taxon>Eukaryota</taxon>
        <taxon>Viridiplantae</taxon>
        <taxon>Streptophyta</taxon>
        <taxon>Embryophyta</taxon>
        <taxon>Tracheophyta</taxon>
        <taxon>Spermatophyta</taxon>
        <taxon>Magnoliopsida</taxon>
        <taxon>eudicotyledons</taxon>
        <taxon>Gunneridae</taxon>
        <taxon>Pentapetalae</taxon>
        <taxon>rosids</taxon>
        <taxon>malvids</taxon>
        <taxon>Malvales</taxon>
        <taxon>Dipterocarpaceae</taxon>
        <taxon>Rubroshorea</taxon>
    </lineage>
</organism>
<keyword evidence="3" id="KW-1185">Reference proteome</keyword>
<protein>
    <submittedName>
        <fullName evidence="2">Uncharacterized protein</fullName>
    </submittedName>
</protein>
<reference evidence="2 3" key="1">
    <citation type="journal article" date="2021" name="Commun. Biol.">
        <title>The genome of Shorea leprosula (Dipterocarpaceae) highlights the ecological relevance of drought in aseasonal tropical rainforests.</title>
        <authorList>
            <person name="Ng K.K.S."/>
            <person name="Kobayashi M.J."/>
            <person name="Fawcett J.A."/>
            <person name="Hatakeyama M."/>
            <person name="Paape T."/>
            <person name="Ng C.H."/>
            <person name="Ang C.C."/>
            <person name="Tnah L.H."/>
            <person name="Lee C.T."/>
            <person name="Nishiyama T."/>
            <person name="Sese J."/>
            <person name="O'Brien M.J."/>
            <person name="Copetti D."/>
            <person name="Mohd Noor M.I."/>
            <person name="Ong R.C."/>
            <person name="Putra M."/>
            <person name="Sireger I.Z."/>
            <person name="Indrioko S."/>
            <person name="Kosugi Y."/>
            <person name="Izuno A."/>
            <person name="Isagi Y."/>
            <person name="Lee S.L."/>
            <person name="Shimizu K.K."/>
        </authorList>
    </citation>
    <scope>NUCLEOTIDE SEQUENCE [LARGE SCALE GENOMIC DNA]</scope>
    <source>
        <strain evidence="2">214</strain>
    </source>
</reference>
<evidence type="ECO:0000313" key="3">
    <source>
        <dbReference type="Proteomes" id="UP001054252"/>
    </source>
</evidence>
<evidence type="ECO:0000313" key="2">
    <source>
        <dbReference type="EMBL" id="GKV52594.1"/>
    </source>
</evidence>
<comment type="caution">
    <text evidence="2">The sequence shown here is derived from an EMBL/GenBank/DDBJ whole genome shotgun (WGS) entry which is preliminary data.</text>
</comment>